<feature type="domain" description="Cytidyltransferase-like" evidence="12">
    <location>
        <begin position="10"/>
        <end position="175"/>
    </location>
</feature>
<gene>
    <name evidence="11 13" type="primary">nadD</name>
    <name evidence="13" type="ORF">HHL10_11415</name>
</gene>
<dbReference type="AlphaFoldDB" id="A0A848F665"/>
<keyword evidence="5 11" id="KW-0808">Transferase</keyword>
<evidence type="ECO:0000256" key="6">
    <source>
        <dbReference type="ARBA" id="ARBA00022695"/>
    </source>
</evidence>
<dbReference type="CDD" id="cd02165">
    <property type="entry name" value="NMNAT"/>
    <property type="match status" value="1"/>
</dbReference>
<dbReference type="UniPathway" id="UPA00253">
    <property type="reaction ID" value="UER00332"/>
</dbReference>
<evidence type="ECO:0000256" key="10">
    <source>
        <dbReference type="ARBA" id="ARBA00048721"/>
    </source>
</evidence>
<evidence type="ECO:0000256" key="1">
    <source>
        <dbReference type="ARBA" id="ARBA00002324"/>
    </source>
</evidence>
<keyword evidence="4 11" id="KW-0662">Pyridine nucleotide biosynthesis</keyword>
<evidence type="ECO:0000256" key="4">
    <source>
        <dbReference type="ARBA" id="ARBA00022642"/>
    </source>
</evidence>
<comment type="pathway">
    <text evidence="2 11">Cofactor biosynthesis; NAD(+) biosynthesis; deamido-NAD(+) from nicotinate D-ribonucleotide: step 1/1.</text>
</comment>
<protein>
    <recommendedName>
        <fullName evidence="11">Probable nicotinate-nucleotide adenylyltransferase</fullName>
        <ecNumber evidence="11">2.7.7.18</ecNumber>
    </recommendedName>
    <alternativeName>
        <fullName evidence="11">Deamido-NAD(+) diphosphorylase</fullName>
    </alternativeName>
    <alternativeName>
        <fullName evidence="11">Deamido-NAD(+) pyrophosphorylase</fullName>
    </alternativeName>
    <alternativeName>
        <fullName evidence="11">Nicotinate mononucleotide adenylyltransferase</fullName>
        <shortName evidence="11">NaMN adenylyltransferase</shortName>
    </alternativeName>
</protein>
<comment type="function">
    <text evidence="1 11">Catalyzes the reversible adenylation of nicotinate mononucleotide (NaMN) to nicotinic acid adenine dinucleotide (NaAD).</text>
</comment>
<evidence type="ECO:0000256" key="2">
    <source>
        <dbReference type="ARBA" id="ARBA00005019"/>
    </source>
</evidence>
<comment type="similarity">
    <text evidence="3 11">Belongs to the NadD family.</text>
</comment>
<keyword evidence="6 11" id="KW-0548">Nucleotidyltransferase</keyword>
<keyword evidence="7 11" id="KW-0547">Nucleotide-binding</keyword>
<evidence type="ECO:0000313" key="13">
    <source>
        <dbReference type="EMBL" id="NML15577.1"/>
    </source>
</evidence>
<name>A0A848F665_9BURK</name>
<dbReference type="EC" id="2.7.7.18" evidence="11"/>
<sequence length="206" mass="22569">MAQRVRRIGLLGGTFDPPHLAHLALARQAREELRLDELRWLPAGQPWQKLAQGRAPSAAAHRVAMLKLLLQGEPGFVIDERELHRSGPSYSIDTLRELASELPGAQLFFVVGQDQYARLHTWRDWRDMLKLVTLAVAGRAGDAPRAPPEVAAVPHRIETLALPPMAVASTDIRARAARGEDLSSLVGPAVAAYIDLNALYRVDTGS</sequence>
<comment type="catalytic activity">
    <reaction evidence="10 11">
        <text>nicotinate beta-D-ribonucleotide + ATP + H(+) = deamido-NAD(+) + diphosphate</text>
        <dbReference type="Rhea" id="RHEA:22860"/>
        <dbReference type="ChEBI" id="CHEBI:15378"/>
        <dbReference type="ChEBI" id="CHEBI:30616"/>
        <dbReference type="ChEBI" id="CHEBI:33019"/>
        <dbReference type="ChEBI" id="CHEBI:57502"/>
        <dbReference type="ChEBI" id="CHEBI:58437"/>
        <dbReference type="EC" id="2.7.7.18"/>
    </reaction>
</comment>
<reference evidence="13 14" key="1">
    <citation type="submission" date="2020-04" db="EMBL/GenBank/DDBJ databases">
        <title>Azohydromonas sp. isolated from soil.</title>
        <authorList>
            <person name="Dahal R.H."/>
        </authorList>
    </citation>
    <scope>NUCLEOTIDE SEQUENCE [LARGE SCALE GENOMIC DNA]</scope>
    <source>
        <strain evidence="13 14">G-1-1-14</strain>
    </source>
</reference>
<evidence type="ECO:0000256" key="11">
    <source>
        <dbReference type="HAMAP-Rule" id="MF_00244"/>
    </source>
</evidence>
<dbReference type="Pfam" id="PF01467">
    <property type="entry name" value="CTP_transf_like"/>
    <property type="match status" value="1"/>
</dbReference>
<evidence type="ECO:0000313" key="14">
    <source>
        <dbReference type="Proteomes" id="UP000574067"/>
    </source>
</evidence>
<keyword evidence="8 11" id="KW-0067">ATP-binding</keyword>
<organism evidence="13 14">
    <name type="scientific">Azohydromonas caseinilytica</name>
    <dbReference type="NCBI Taxonomy" id="2728836"/>
    <lineage>
        <taxon>Bacteria</taxon>
        <taxon>Pseudomonadati</taxon>
        <taxon>Pseudomonadota</taxon>
        <taxon>Betaproteobacteria</taxon>
        <taxon>Burkholderiales</taxon>
        <taxon>Sphaerotilaceae</taxon>
        <taxon>Azohydromonas</taxon>
    </lineage>
</organism>
<dbReference type="NCBIfam" id="NF000840">
    <property type="entry name" value="PRK00071.1-3"/>
    <property type="match status" value="1"/>
</dbReference>
<dbReference type="NCBIfam" id="TIGR00482">
    <property type="entry name" value="nicotinate (nicotinamide) nucleotide adenylyltransferase"/>
    <property type="match status" value="1"/>
</dbReference>
<dbReference type="PANTHER" id="PTHR39321:SF3">
    <property type="entry name" value="PHOSPHOPANTETHEINE ADENYLYLTRANSFERASE"/>
    <property type="match status" value="1"/>
</dbReference>
<dbReference type="InterPro" id="IPR014729">
    <property type="entry name" value="Rossmann-like_a/b/a_fold"/>
</dbReference>
<dbReference type="GO" id="GO:0009435">
    <property type="term" value="P:NAD+ biosynthetic process"/>
    <property type="evidence" value="ECO:0007669"/>
    <property type="project" value="UniProtKB-UniRule"/>
</dbReference>
<keyword evidence="14" id="KW-1185">Reference proteome</keyword>
<dbReference type="Proteomes" id="UP000574067">
    <property type="component" value="Unassembled WGS sequence"/>
</dbReference>
<dbReference type="Gene3D" id="3.40.50.620">
    <property type="entry name" value="HUPs"/>
    <property type="match status" value="1"/>
</dbReference>
<dbReference type="InterPro" id="IPR005248">
    <property type="entry name" value="NadD/NMNAT"/>
</dbReference>
<proteinExistence type="inferred from homology"/>
<accession>A0A848F665</accession>
<dbReference type="GO" id="GO:0005524">
    <property type="term" value="F:ATP binding"/>
    <property type="evidence" value="ECO:0007669"/>
    <property type="project" value="UniProtKB-KW"/>
</dbReference>
<evidence type="ECO:0000256" key="5">
    <source>
        <dbReference type="ARBA" id="ARBA00022679"/>
    </source>
</evidence>
<keyword evidence="9 11" id="KW-0520">NAD</keyword>
<dbReference type="EMBL" id="JABBFW010000006">
    <property type="protein sequence ID" value="NML15577.1"/>
    <property type="molecule type" value="Genomic_DNA"/>
</dbReference>
<evidence type="ECO:0000256" key="8">
    <source>
        <dbReference type="ARBA" id="ARBA00022840"/>
    </source>
</evidence>
<dbReference type="SUPFAM" id="SSF52374">
    <property type="entry name" value="Nucleotidylyl transferase"/>
    <property type="match status" value="1"/>
</dbReference>
<dbReference type="HAMAP" id="MF_00244">
    <property type="entry name" value="NaMN_adenylyltr"/>
    <property type="match status" value="1"/>
</dbReference>
<evidence type="ECO:0000256" key="3">
    <source>
        <dbReference type="ARBA" id="ARBA00009014"/>
    </source>
</evidence>
<evidence type="ECO:0000256" key="7">
    <source>
        <dbReference type="ARBA" id="ARBA00022741"/>
    </source>
</evidence>
<comment type="caution">
    <text evidence="13">The sequence shown here is derived from an EMBL/GenBank/DDBJ whole genome shotgun (WGS) entry which is preliminary data.</text>
</comment>
<dbReference type="InterPro" id="IPR004821">
    <property type="entry name" value="Cyt_trans-like"/>
</dbReference>
<evidence type="ECO:0000256" key="9">
    <source>
        <dbReference type="ARBA" id="ARBA00023027"/>
    </source>
</evidence>
<dbReference type="GO" id="GO:0004515">
    <property type="term" value="F:nicotinate-nucleotide adenylyltransferase activity"/>
    <property type="evidence" value="ECO:0007669"/>
    <property type="project" value="UniProtKB-UniRule"/>
</dbReference>
<dbReference type="PANTHER" id="PTHR39321">
    <property type="entry name" value="NICOTINATE-NUCLEOTIDE ADENYLYLTRANSFERASE-RELATED"/>
    <property type="match status" value="1"/>
</dbReference>
<evidence type="ECO:0000259" key="12">
    <source>
        <dbReference type="Pfam" id="PF01467"/>
    </source>
</evidence>